<comment type="caution">
    <text evidence="1">The sequence shown here is derived from an EMBL/GenBank/DDBJ whole genome shotgun (WGS) entry which is preliminary data.</text>
</comment>
<dbReference type="PROSITE" id="PS51257">
    <property type="entry name" value="PROKAR_LIPOPROTEIN"/>
    <property type="match status" value="1"/>
</dbReference>
<dbReference type="AlphaFoldDB" id="X1R7B0"/>
<dbReference type="EMBL" id="BARV01037504">
    <property type="protein sequence ID" value="GAI51479.1"/>
    <property type="molecule type" value="Genomic_DNA"/>
</dbReference>
<protein>
    <submittedName>
        <fullName evidence="1">Uncharacterized protein</fullName>
    </submittedName>
</protein>
<evidence type="ECO:0000313" key="1">
    <source>
        <dbReference type="EMBL" id="GAI51479.1"/>
    </source>
</evidence>
<accession>X1R7B0</accession>
<proteinExistence type="predicted"/>
<feature type="non-terminal residue" evidence="1">
    <location>
        <position position="44"/>
    </location>
</feature>
<sequence>MRTELLLCLRAFSLTSVFMIVGGCTGPKAETIGGRPVDPLKAIR</sequence>
<reference evidence="1" key="1">
    <citation type="journal article" date="2014" name="Front. Microbiol.">
        <title>High frequency of phylogenetically diverse reductive dehalogenase-homologous genes in deep subseafloor sedimentary metagenomes.</title>
        <authorList>
            <person name="Kawai M."/>
            <person name="Futagami T."/>
            <person name="Toyoda A."/>
            <person name="Takaki Y."/>
            <person name="Nishi S."/>
            <person name="Hori S."/>
            <person name="Arai W."/>
            <person name="Tsubouchi T."/>
            <person name="Morono Y."/>
            <person name="Uchiyama I."/>
            <person name="Ito T."/>
            <person name="Fujiyama A."/>
            <person name="Inagaki F."/>
            <person name="Takami H."/>
        </authorList>
    </citation>
    <scope>NUCLEOTIDE SEQUENCE</scope>
    <source>
        <strain evidence="1">Expedition CK06-06</strain>
    </source>
</reference>
<organism evidence="1">
    <name type="scientific">marine sediment metagenome</name>
    <dbReference type="NCBI Taxonomy" id="412755"/>
    <lineage>
        <taxon>unclassified sequences</taxon>
        <taxon>metagenomes</taxon>
        <taxon>ecological metagenomes</taxon>
    </lineage>
</organism>
<name>X1R7B0_9ZZZZ</name>
<gene>
    <name evidence="1" type="ORF">S06H3_58007</name>
</gene>